<dbReference type="AlphaFoldDB" id="A0A9R0F357"/>
<dbReference type="GeneID" id="118279624"/>
<dbReference type="PANTHER" id="PTHR47331">
    <property type="entry name" value="PHD-TYPE DOMAIN-CONTAINING PROTEIN"/>
    <property type="match status" value="1"/>
</dbReference>
<keyword evidence="1" id="KW-0378">Hydrolase</keyword>
<dbReference type="RefSeq" id="XP_050561019.1">
    <property type="nucleotide sequence ID" value="XM_050705062.1"/>
</dbReference>
<dbReference type="PANTHER" id="PTHR47331:SF5">
    <property type="entry name" value="RIBONUCLEASE H"/>
    <property type="match status" value="1"/>
</dbReference>
<evidence type="ECO:0000313" key="3">
    <source>
        <dbReference type="Proteomes" id="UP000829999"/>
    </source>
</evidence>
<dbReference type="GO" id="GO:0004190">
    <property type="term" value="F:aspartic-type endopeptidase activity"/>
    <property type="evidence" value="ECO:0007669"/>
    <property type="project" value="InterPro"/>
</dbReference>
<accession>A0A9R0F357</accession>
<evidence type="ECO:0000259" key="2">
    <source>
        <dbReference type="PROSITE" id="PS50175"/>
    </source>
</evidence>
<dbReference type="InterPro" id="IPR021109">
    <property type="entry name" value="Peptidase_aspartic_dom_sf"/>
</dbReference>
<dbReference type="Proteomes" id="UP000829999">
    <property type="component" value="Chromosome 26"/>
</dbReference>
<proteinExistence type="predicted"/>
<dbReference type="PROSITE" id="PS50175">
    <property type="entry name" value="ASP_PROT_RETROV"/>
    <property type="match status" value="1"/>
</dbReference>
<dbReference type="OrthoDB" id="5984724at2759"/>
<sequence>MDTTSDCLNALTNLDIDVTSWDIIIVHIVTSKLDPDSRKDWELKVTSNVDSDELPTFEQLKEFLTARYRALEFLGTRSSKNIVCKERVFHTAANTTKVCPVCHSSEHKIRNCKQFVNKDVDIRRKFVQDHNLCFNCLGYNHSARLCKCTASCQICKRRHHSLLHPKGERESGVKGVSSTRAYSTTVGVESQNNVVACFSKGGVSSQVLLPTALVRAVSKNGGMYTIRALLDQGSQTSFITERAVQSLGLQKKLVKGSATGINGHNKLGLNSVVEVKIQSRIDLSFELVVKAYVLNSITSYLPGRETSYLDWAQISDIELADPGFHKPDKVDILLGAEIYSQILKNGFKKAPDGSTVAQATTLGWIISGTVASSSQNISDITVMHTHLSGNEIPKKKLGKEHLREKQVYNHMNELLAKRGFTVQNGLSNSSELLGKIIGKTHSFKGLDGVGKGINKQASNKIKQNGLTWNRTCDTFQYSVQLPVREKLKTKRKKQLTLP</sequence>
<protein>
    <submittedName>
        <fullName evidence="4">Uncharacterized protein LOC118279624</fullName>
    </submittedName>
</protein>
<evidence type="ECO:0000256" key="1">
    <source>
        <dbReference type="ARBA" id="ARBA00022801"/>
    </source>
</evidence>
<dbReference type="InterPro" id="IPR001995">
    <property type="entry name" value="Peptidase_A2_cat"/>
</dbReference>
<gene>
    <name evidence="4" type="primary">LOC118279624</name>
</gene>
<feature type="domain" description="Peptidase A2" evidence="2">
    <location>
        <begin position="226"/>
        <end position="306"/>
    </location>
</feature>
<organism evidence="3 4">
    <name type="scientific">Spodoptera frugiperda</name>
    <name type="common">Fall armyworm</name>
    <dbReference type="NCBI Taxonomy" id="7108"/>
    <lineage>
        <taxon>Eukaryota</taxon>
        <taxon>Metazoa</taxon>
        <taxon>Ecdysozoa</taxon>
        <taxon>Arthropoda</taxon>
        <taxon>Hexapoda</taxon>
        <taxon>Insecta</taxon>
        <taxon>Pterygota</taxon>
        <taxon>Neoptera</taxon>
        <taxon>Endopterygota</taxon>
        <taxon>Lepidoptera</taxon>
        <taxon>Glossata</taxon>
        <taxon>Ditrysia</taxon>
        <taxon>Noctuoidea</taxon>
        <taxon>Noctuidae</taxon>
        <taxon>Amphipyrinae</taxon>
        <taxon>Spodoptera</taxon>
    </lineage>
</organism>
<dbReference type="GO" id="GO:0006508">
    <property type="term" value="P:proteolysis"/>
    <property type="evidence" value="ECO:0007669"/>
    <property type="project" value="InterPro"/>
</dbReference>
<keyword evidence="3" id="KW-1185">Reference proteome</keyword>
<name>A0A9R0F357_SPOFR</name>
<reference evidence="4" key="1">
    <citation type="submission" date="2025-08" db="UniProtKB">
        <authorList>
            <consortium name="RefSeq"/>
        </authorList>
    </citation>
    <scope>IDENTIFICATION</scope>
    <source>
        <tissue evidence="4">Whole larval tissue</tissue>
    </source>
</reference>
<evidence type="ECO:0000313" key="4">
    <source>
        <dbReference type="RefSeq" id="XP_050561019.1"/>
    </source>
</evidence>
<dbReference type="Gene3D" id="2.40.70.10">
    <property type="entry name" value="Acid Proteases"/>
    <property type="match status" value="1"/>
</dbReference>